<reference evidence="3" key="1">
    <citation type="journal article" date="2015" name="PLoS Genet.">
        <title>Genome Sequence and Transcriptome Analyses of Chrysochromulina tobin: Metabolic Tools for Enhanced Algal Fitness in the Prominent Order Prymnesiales (Haptophyceae).</title>
        <authorList>
            <person name="Hovde B.T."/>
            <person name="Deodato C.R."/>
            <person name="Hunsperger H.M."/>
            <person name="Ryken S.A."/>
            <person name="Yost W."/>
            <person name="Jha R.K."/>
            <person name="Patterson J."/>
            <person name="Monnat R.J. Jr."/>
            <person name="Barlow S.B."/>
            <person name="Starkenburg S.R."/>
            <person name="Cattolico R.A."/>
        </authorList>
    </citation>
    <scope>NUCLEOTIDE SEQUENCE</scope>
    <source>
        <strain evidence="3">CCMP291</strain>
    </source>
</reference>
<feature type="region of interest" description="Disordered" evidence="1">
    <location>
        <begin position="115"/>
        <end position="141"/>
    </location>
</feature>
<evidence type="ECO:0000313" key="3">
    <source>
        <dbReference type="Proteomes" id="UP000037460"/>
    </source>
</evidence>
<feature type="compositionally biased region" description="Polar residues" evidence="1">
    <location>
        <begin position="115"/>
        <end position="124"/>
    </location>
</feature>
<dbReference type="EMBL" id="JWZX01002386">
    <property type="protein sequence ID" value="KOO29627.1"/>
    <property type="molecule type" value="Genomic_DNA"/>
</dbReference>
<name>A0A0M0JTH7_9EUKA</name>
<accession>A0A0M0JTH7</accession>
<sequence length="272" mass="28984">MPEERKIRVTCGAVSLQLTLGAKLLAKPFDEAVIKPFLTAYAKRTGEHAELSRVARVEVDEEMLGDTSIGASVVLLKNETVDAEIFLRPIEVQESLRANEISADPFAPLPEILPSTSGGATASGRTLAAPPPRDMSKDTVDFDEDNLTPIERLKRERRAARERGEAASSIEILKQAAAATVVLQEVDATSAGTSAAAQAAVGRVIQALDDVAMGHLADSDREDARARKKRAVATLEGTLLPAVQRVQQQLLPTRDAGGRAAALSAEIDSDED</sequence>
<proteinExistence type="predicted"/>
<gene>
    <name evidence="2" type="ORF">Ctob_005437</name>
</gene>
<keyword evidence="3" id="KW-1185">Reference proteome</keyword>
<dbReference type="Proteomes" id="UP000037460">
    <property type="component" value="Unassembled WGS sequence"/>
</dbReference>
<evidence type="ECO:0000256" key="1">
    <source>
        <dbReference type="SAM" id="MobiDB-lite"/>
    </source>
</evidence>
<protein>
    <submittedName>
        <fullName evidence="2">Uncharacterized protein</fullName>
    </submittedName>
</protein>
<dbReference type="AlphaFoldDB" id="A0A0M0JTH7"/>
<organism evidence="2 3">
    <name type="scientific">Chrysochromulina tobinii</name>
    <dbReference type="NCBI Taxonomy" id="1460289"/>
    <lineage>
        <taxon>Eukaryota</taxon>
        <taxon>Haptista</taxon>
        <taxon>Haptophyta</taxon>
        <taxon>Prymnesiophyceae</taxon>
        <taxon>Prymnesiales</taxon>
        <taxon>Chrysochromulinaceae</taxon>
        <taxon>Chrysochromulina</taxon>
    </lineage>
</organism>
<comment type="caution">
    <text evidence="2">The sequence shown here is derived from an EMBL/GenBank/DDBJ whole genome shotgun (WGS) entry which is preliminary data.</text>
</comment>
<evidence type="ECO:0000313" key="2">
    <source>
        <dbReference type="EMBL" id="KOO29627.1"/>
    </source>
</evidence>